<dbReference type="Proteomes" id="UP000243579">
    <property type="component" value="Unassembled WGS sequence"/>
</dbReference>
<evidence type="ECO:0000256" key="1">
    <source>
        <dbReference type="SAM" id="Phobius"/>
    </source>
</evidence>
<dbReference type="STRING" id="1202772.A0A1V9YNP9"/>
<keyword evidence="1" id="KW-0472">Membrane</keyword>
<accession>A0A1V9YNP9</accession>
<feature type="transmembrane region" description="Helical" evidence="1">
    <location>
        <begin position="131"/>
        <end position="150"/>
    </location>
</feature>
<name>A0A1V9YNP9_ACHHY</name>
<evidence type="ECO:0000313" key="2">
    <source>
        <dbReference type="EMBL" id="OQR87342.1"/>
    </source>
</evidence>
<dbReference type="EMBL" id="JNBR01001449">
    <property type="protein sequence ID" value="OQR87342.1"/>
    <property type="molecule type" value="Genomic_DNA"/>
</dbReference>
<keyword evidence="3" id="KW-1185">Reference proteome</keyword>
<protein>
    <recommendedName>
        <fullName evidence="4">Transmembrane protein</fullName>
    </recommendedName>
</protein>
<keyword evidence="1" id="KW-0812">Transmembrane</keyword>
<gene>
    <name evidence="2" type="ORF">ACHHYP_09094</name>
</gene>
<feature type="transmembrane region" description="Helical" evidence="1">
    <location>
        <begin position="156"/>
        <end position="175"/>
    </location>
</feature>
<proteinExistence type="predicted"/>
<evidence type="ECO:0008006" key="4">
    <source>
        <dbReference type="Google" id="ProtNLM"/>
    </source>
</evidence>
<organism evidence="2 3">
    <name type="scientific">Achlya hypogyna</name>
    <name type="common">Oomycete</name>
    <name type="synonym">Protoachlya hypogyna</name>
    <dbReference type="NCBI Taxonomy" id="1202772"/>
    <lineage>
        <taxon>Eukaryota</taxon>
        <taxon>Sar</taxon>
        <taxon>Stramenopiles</taxon>
        <taxon>Oomycota</taxon>
        <taxon>Saprolegniomycetes</taxon>
        <taxon>Saprolegniales</taxon>
        <taxon>Achlyaceae</taxon>
        <taxon>Achlya</taxon>
    </lineage>
</organism>
<dbReference type="OrthoDB" id="267284at2759"/>
<dbReference type="Pfam" id="PF05608">
    <property type="entry name" value="RTE1"/>
    <property type="match status" value="2"/>
</dbReference>
<keyword evidence="1" id="KW-1133">Transmembrane helix</keyword>
<dbReference type="AlphaFoldDB" id="A0A1V9YNP9"/>
<dbReference type="PANTHER" id="PTHR20921:SF0">
    <property type="entry name" value="TRANSMEMBRANE PROTEIN 222"/>
    <property type="match status" value="1"/>
</dbReference>
<comment type="caution">
    <text evidence="2">The sequence shown here is derived from an EMBL/GenBank/DDBJ whole genome shotgun (WGS) entry which is preliminary data.</text>
</comment>
<reference evidence="2 3" key="1">
    <citation type="journal article" date="2014" name="Genome Biol. Evol.">
        <title>The secreted proteins of Achlya hypogyna and Thraustotheca clavata identify the ancestral oomycete secretome and reveal gene acquisitions by horizontal gene transfer.</title>
        <authorList>
            <person name="Misner I."/>
            <person name="Blouin N."/>
            <person name="Leonard G."/>
            <person name="Richards T.A."/>
            <person name="Lane C.E."/>
        </authorList>
    </citation>
    <scope>NUCLEOTIDE SEQUENCE [LARGE SCALE GENOMIC DNA]</scope>
    <source>
        <strain evidence="2 3">ATCC 48635</strain>
    </source>
</reference>
<dbReference type="PANTHER" id="PTHR20921">
    <property type="entry name" value="TRANSMEMBRANE PROTEIN 222"/>
    <property type="match status" value="1"/>
</dbReference>
<sequence length="176" mass="19692">MAPKDDDSSVDAPRRDVDVARDRFPFCIVWSPLPGITCFLPFIGHMGIGDSHGVIYDFAGPYTIGEDNFAFGRPTRYLPLALPDNLTPETWDEGVRAGCAVYRKRMHNICCDNCHSHVARCLESMGYPRPLGGWNMVYLCFYVLFCGSFVNFKGALLTWGPFLVIVALIVLFRCVA</sequence>
<evidence type="ECO:0000313" key="3">
    <source>
        <dbReference type="Proteomes" id="UP000243579"/>
    </source>
</evidence>
<dbReference type="InterPro" id="IPR008496">
    <property type="entry name" value="TMEM222/RTE1"/>
</dbReference>